<accession>A0ABW3R7P3</accession>
<dbReference type="Gene3D" id="3.40.50.1820">
    <property type="entry name" value="alpha/beta hydrolase"/>
    <property type="match status" value="1"/>
</dbReference>
<name>A0ABW3R7P3_9FLAO</name>
<keyword evidence="2" id="KW-0732">Signal</keyword>
<evidence type="ECO:0000256" key="2">
    <source>
        <dbReference type="SAM" id="SignalP"/>
    </source>
</evidence>
<protein>
    <submittedName>
        <fullName evidence="5">Prolyl oligopeptidase family serine peptidase</fullName>
    </submittedName>
</protein>
<feature type="domain" description="Dipeptidylpeptidase IV N-terminal" evidence="4">
    <location>
        <begin position="144"/>
        <end position="460"/>
    </location>
</feature>
<gene>
    <name evidence="5" type="ORF">ACFQ2E_01125</name>
</gene>
<dbReference type="PANTHER" id="PTHR11731:SF193">
    <property type="entry name" value="DIPEPTIDYL PEPTIDASE 9"/>
    <property type="match status" value="1"/>
</dbReference>
<feature type="coiled-coil region" evidence="1">
    <location>
        <begin position="127"/>
        <end position="154"/>
    </location>
</feature>
<dbReference type="SUPFAM" id="SSF53474">
    <property type="entry name" value="alpha/beta-Hydrolases"/>
    <property type="match status" value="1"/>
</dbReference>
<feature type="signal peptide" evidence="2">
    <location>
        <begin position="1"/>
        <end position="20"/>
    </location>
</feature>
<dbReference type="Gene3D" id="2.140.10.30">
    <property type="entry name" value="Dipeptidylpeptidase IV, N-terminal domain"/>
    <property type="match status" value="1"/>
</dbReference>
<dbReference type="Pfam" id="PF00930">
    <property type="entry name" value="DPPIV_N"/>
    <property type="match status" value="1"/>
</dbReference>
<evidence type="ECO:0000259" key="3">
    <source>
        <dbReference type="Pfam" id="PF00326"/>
    </source>
</evidence>
<evidence type="ECO:0000259" key="4">
    <source>
        <dbReference type="Pfam" id="PF00930"/>
    </source>
</evidence>
<sequence>MKQISILLFALMLASAPFCAQEVTQEDYKRAVGFMYNNYNNKTAFNLHTNVHWFKDNSGVWLIDYGKDKKTYKTVNFKNYKVVDLFNHEKLANALSELSEKSFEAHNLSFSNIERIKDGNLDVNFEGKTYTLNLKSYELQLKEEEKEEERNEFESKSPDKKWIAYTKNYNLFIKSTETGDVHQLSFDGKKGYEYATYYGWYDIMEGENAERPKRFSVKWSDDSKWISAHIVDFRNAEKMYLLDHSIDTLYKSKLLSYYRGSPGDTTMVHVTPAFFNVETKKEVKTNLPTGTHINSVATEWMKNPGEFLANYSERGYKKEILKYVNLNNGTEETLVEETSETNIDNFWFKKLDDTQKIIFLSERSGWRQLYMVDVKTKETKALTNGNYYINSIVHTNEDKGDIYFLASGKNKEMNPYYQQLFRVDFKGKMTLLTPENTHHSINFSKDGKHFIDNYSTINIPTKTVLRSSKNGKILAELTQANVDEALSKGWQSPEVFELTAKDGKTTIYGAMWKPTNFDSNKSYPIIDATYTGPHTQVFPKSFDRAFNNQSLAEFGFIVIGVDGLGTSGRSKAFHNHSYKNMENNLEDHVLAITYLANKYAWIDIDKVGIFGHSAGGYDTGRAMLGFPDFYKVGVASAGDHDFRMEKAWWPEMYQGWPVDDTYEKVSNITNAKNLKGKLLLVHGGIDENVNPSATFKLAEALVNADKDFDLLILPSQRHGFQGKARHYFIKKRWNYFIEHLLDTKPIWDFKWE</sequence>
<dbReference type="EMBL" id="JBHTLJ010000001">
    <property type="protein sequence ID" value="MFD1160997.1"/>
    <property type="molecule type" value="Genomic_DNA"/>
</dbReference>
<proteinExistence type="predicted"/>
<feature type="domain" description="Peptidase S9 prolyl oligopeptidase catalytic" evidence="3">
    <location>
        <begin position="546"/>
        <end position="740"/>
    </location>
</feature>
<dbReference type="InterPro" id="IPR029058">
    <property type="entry name" value="AB_hydrolase_fold"/>
</dbReference>
<dbReference type="InterPro" id="IPR002469">
    <property type="entry name" value="Peptidase_S9B_N"/>
</dbReference>
<dbReference type="Pfam" id="PF00326">
    <property type="entry name" value="Peptidase_S9"/>
    <property type="match status" value="1"/>
</dbReference>
<feature type="chain" id="PRO_5046479501" evidence="2">
    <location>
        <begin position="21"/>
        <end position="752"/>
    </location>
</feature>
<dbReference type="Proteomes" id="UP001597163">
    <property type="component" value="Unassembled WGS sequence"/>
</dbReference>
<keyword evidence="1" id="KW-0175">Coiled coil</keyword>
<dbReference type="SUPFAM" id="SSF82171">
    <property type="entry name" value="DPP6 N-terminal domain-like"/>
    <property type="match status" value="1"/>
</dbReference>
<evidence type="ECO:0000256" key="1">
    <source>
        <dbReference type="SAM" id="Coils"/>
    </source>
</evidence>
<comment type="caution">
    <text evidence="5">The sequence shown here is derived from an EMBL/GenBank/DDBJ whole genome shotgun (WGS) entry which is preliminary data.</text>
</comment>
<dbReference type="InterPro" id="IPR050278">
    <property type="entry name" value="Serine_Prot_S9B/DPPIV"/>
</dbReference>
<dbReference type="PANTHER" id="PTHR11731">
    <property type="entry name" value="PROTEASE FAMILY S9B,C DIPEPTIDYL-PEPTIDASE IV-RELATED"/>
    <property type="match status" value="1"/>
</dbReference>
<evidence type="ECO:0000313" key="6">
    <source>
        <dbReference type="Proteomes" id="UP001597163"/>
    </source>
</evidence>
<evidence type="ECO:0000313" key="5">
    <source>
        <dbReference type="EMBL" id="MFD1160997.1"/>
    </source>
</evidence>
<dbReference type="RefSeq" id="WP_311935274.1">
    <property type="nucleotide sequence ID" value="NZ_JAVSCK010000001.1"/>
</dbReference>
<dbReference type="InterPro" id="IPR001375">
    <property type="entry name" value="Peptidase_S9_cat"/>
</dbReference>
<reference evidence="6" key="1">
    <citation type="journal article" date="2019" name="Int. J. Syst. Evol. Microbiol.">
        <title>The Global Catalogue of Microorganisms (GCM) 10K type strain sequencing project: providing services to taxonomists for standard genome sequencing and annotation.</title>
        <authorList>
            <consortium name="The Broad Institute Genomics Platform"/>
            <consortium name="The Broad Institute Genome Sequencing Center for Infectious Disease"/>
            <person name="Wu L."/>
            <person name="Ma J."/>
        </authorList>
    </citation>
    <scope>NUCLEOTIDE SEQUENCE [LARGE SCALE GENOMIC DNA]</scope>
    <source>
        <strain evidence="6">CCUG 63246</strain>
    </source>
</reference>
<keyword evidence="6" id="KW-1185">Reference proteome</keyword>
<organism evidence="5 6">
    <name type="scientific">Hwangdonia seohaensis</name>
    <dbReference type="NCBI Taxonomy" id="1240727"/>
    <lineage>
        <taxon>Bacteria</taxon>
        <taxon>Pseudomonadati</taxon>
        <taxon>Bacteroidota</taxon>
        <taxon>Flavobacteriia</taxon>
        <taxon>Flavobacteriales</taxon>
        <taxon>Flavobacteriaceae</taxon>
        <taxon>Hwangdonia</taxon>
    </lineage>
</organism>